<evidence type="ECO:0008006" key="4">
    <source>
        <dbReference type="Google" id="ProtNLM"/>
    </source>
</evidence>
<sequence length="297" mass="32975">RDHQKYEVAEENPFLGRESGAHNDGPHRNIDDIPSTTVALPPDVEMIVDEPMSSEFKENLAHTVPDNGFPQETIESVPADLAGDIAIEDKETGNDDDWVMADDIEHAPIDDPDDVEEADHIVHLREVFGTDDAITGVSTIDDHIYEDDICLEENPPACPTGREHVCIHSSLWTWESSLDDRWGIIEEFLSFARGLQDRVMSLIATAITRRHDDLLDAEVRAKARAYEGKAVLGGTIVSCIGRLEAIRALNPFAVIVEEASEVLEPLLLSCIGSSTCKFEQIGDHFQLVSSHHRFPCF</sequence>
<feature type="compositionally biased region" description="Basic and acidic residues" evidence="1">
    <location>
        <begin position="19"/>
        <end position="31"/>
    </location>
</feature>
<name>A0A0J8B3D9_BETVV</name>
<reference evidence="2 3" key="1">
    <citation type="journal article" date="2014" name="Nature">
        <title>The genome of the recently domesticated crop plant sugar beet (Beta vulgaris).</title>
        <authorList>
            <person name="Dohm J.C."/>
            <person name="Minoche A.E."/>
            <person name="Holtgrawe D."/>
            <person name="Capella-Gutierrez S."/>
            <person name="Zakrzewski F."/>
            <person name="Tafer H."/>
            <person name="Rupp O."/>
            <person name="Sorensen T.R."/>
            <person name="Stracke R."/>
            <person name="Reinhardt R."/>
            <person name="Goesmann A."/>
            <person name="Kraft T."/>
            <person name="Schulz B."/>
            <person name="Stadler P.F."/>
            <person name="Schmidt T."/>
            <person name="Gabaldon T."/>
            <person name="Lehrach H."/>
            <person name="Weisshaar B."/>
            <person name="Himmelbauer H."/>
        </authorList>
    </citation>
    <scope>NUCLEOTIDE SEQUENCE [LARGE SCALE GENOMIC DNA]</scope>
    <source>
        <tissue evidence="2">Taproot</tissue>
    </source>
</reference>
<accession>A0A0J8B3D9</accession>
<dbReference type="Gramene" id="KMS94367">
    <property type="protein sequence ID" value="KMS94367"/>
    <property type="gene ID" value="BVRB_022120"/>
</dbReference>
<dbReference type="AlphaFoldDB" id="A0A0J8B3D9"/>
<dbReference type="Gene3D" id="3.40.50.300">
    <property type="entry name" value="P-loop containing nucleotide triphosphate hydrolases"/>
    <property type="match status" value="1"/>
</dbReference>
<evidence type="ECO:0000313" key="3">
    <source>
        <dbReference type="Proteomes" id="UP000035740"/>
    </source>
</evidence>
<dbReference type="InterPro" id="IPR027417">
    <property type="entry name" value="P-loop_NTPase"/>
</dbReference>
<protein>
    <recommendedName>
        <fullName evidence="4">DNA2/NAM7 helicase helicase domain-containing protein</fullName>
    </recommendedName>
</protein>
<keyword evidence="3" id="KW-1185">Reference proteome</keyword>
<evidence type="ECO:0000256" key="1">
    <source>
        <dbReference type="SAM" id="MobiDB-lite"/>
    </source>
</evidence>
<gene>
    <name evidence="2" type="ORF">BVRB_022120</name>
</gene>
<feature type="region of interest" description="Disordered" evidence="1">
    <location>
        <begin position="1"/>
        <end position="33"/>
    </location>
</feature>
<feature type="non-terminal residue" evidence="2">
    <location>
        <position position="1"/>
    </location>
</feature>
<organism evidence="2 3">
    <name type="scientific">Beta vulgaris subsp. vulgaris</name>
    <name type="common">Beet</name>
    <dbReference type="NCBI Taxonomy" id="3555"/>
    <lineage>
        <taxon>Eukaryota</taxon>
        <taxon>Viridiplantae</taxon>
        <taxon>Streptophyta</taxon>
        <taxon>Embryophyta</taxon>
        <taxon>Tracheophyta</taxon>
        <taxon>Spermatophyta</taxon>
        <taxon>Magnoliopsida</taxon>
        <taxon>eudicotyledons</taxon>
        <taxon>Gunneridae</taxon>
        <taxon>Pentapetalae</taxon>
        <taxon>Caryophyllales</taxon>
        <taxon>Chenopodiaceae</taxon>
        <taxon>Betoideae</taxon>
        <taxon>Beta</taxon>
    </lineage>
</organism>
<proteinExistence type="predicted"/>
<dbReference type="OrthoDB" id="2423195at2759"/>
<dbReference type="Proteomes" id="UP000035740">
    <property type="component" value="Unassembled WGS sequence"/>
</dbReference>
<dbReference type="EMBL" id="KQ093954">
    <property type="protein sequence ID" value="KMS94367.1"/>
    <property type="molecule type" value="Genomic_DNA"/>
</dbReference>
<evidence type="ECO:0000313" key="2">
    <source>
        <dbReference type="EMBL" id="KMS94367.1"/>
    </source>
</evidence>